<dbReference type="AlphaFoldDB" id="X1I0J0"/>
<reference evidence="2" key="1">
    <citation type="journal article" date="2014" name="Front. Microbiol.">
        <title>High frequency of phylogenetically diverse reductive dehalogenase-homologous genes in deep subseafloor sedimentary metagenomes.</title>
        <authorList>
            <person name="Kawai M."/>
            <person name="Futagami T."/>
            <person name="Toyoda A."/>
            <person name="Takaki Y."/>
            <person name="Nishi S."/>
            <person name="Hori S."/>
            <person name="Arai W."/>
            <person name="Tsubouchi T."/>
            <person name="Morono Y."/>
            <person name="Uchiyama I."/>
            <person name="Ito T."/>
            <person name="Fujiyama A."/>
            <person name="Inagaki F."/>
            <person name="Takami H."/>
        </authorList>
    </citation>
    <scope>NUCLEOTIDE SEQUENCE</scope>
    <source>
        <strain evidence="2">Expedition CK06-06</strain>
    </source>
</reference>
<feature type="region of interest" description="Disordered" evidence="1">
    <location>
        <begin position="27"/>
        <end position="73"/>
    </location>
</feature>
<accession>X1I0J0</accession>
<protein>
    <submittedName>
        <fullName evidence="2">Uncharacterized protein</fullName>
    </submittedName>
</protein>
<comment type="caution">
    <text evidence="2">The sequence shown here is derived from an EMBL/GenBank/DDBJ whole genome shotgun (WGS) entry which is preliminary data.</text>
</comment>
<evidence type="ECO:0000313" key="2">
    <source>
        <dbReference type="EMBL" id="GAH75227.1"/>
    </source>
</evidence>
<evidence type="ECO:0000256" key="1">
    <source>
        <dbReference type="SAM" id="MobiDB-lite"/>
    </source>
</evidence>
<dbReference type="EMBL" id="BARU01028880">
    <property type="protein sequence ID" value="GAH75227.1"/>
    <property type="molecule type" value="Genomic_DNA"/>
</dbReference>
<proteinExistence type="predicted"/>
<organism evidence="2">
    <name type="scientific">marine sediment metagenome</name>
    <dbReference type="NCBI Taxonomy" id="412755"/>
    <lineage>
        <taxon>unclassified sequences</taxon>
        <taxon>metagenomes</taxon>
        <taxon>ecological metagenomes</taxon>
    </lineage>
</organism>
<name>X1I0J0_9ZZZZ</name>
<gene>
    <name evidence="2" type="ORF">S03H2_46046</name>
</gene>
<sequence length="93" mass="9790">MLGYTIPELQDLTIGAIIPGEQEALAQLASESPDKEASIPGKASAAQAGDRYPGGNLRLSAPHTRSAPDIDLDPGHYRAQTIIKVLSEELKPG</sequence>